<evidence type="ECO:0000256" key="2">
    <source>
        <dbReference type="SAM" id="SignalP"/>
    </source>
</evidence>
<feature type="transmembrane region" description="Helical" evidence="1">
    <location>
        <begin position="550"/>
        <end position="569"/>
    </location>
</feature>
<keyword evidence="1" id="KW-1133">Transmembrane helix</keyword>
<accession>U4LJN7</accession>
<name>U4LJN7_PYROM</name>
<feature type="transmembrane region" description="Helical" evidence="1">
    <location>
        <begin position="522"/>
        <end position="544"/>
    </location>
</feature>
<organism evidence="3 4">
    <name type="scientific">Pyronema omphalodes (strain CBS 100304)</name>
    <name type="common">Pyronema confluens</name>
    <dbReference type="NCBI Taxonomy" id="1076935"/>
    <lineage>
        <taxon>Eukaryota</taxon>
        <taxon>Fungi</taxon>
        <taxon>Dikarya</taxon>
        <taxon>Ascomycota</taxon>
        <taxon>Pezizomycotina</taxon>
        <taxon>Pezizomycetes</taxon>
        <taxon>Pezizales</taxon>
        <taxon>Pyronemataceae</taxon>
        <taxon>Pyronema</taxon>
    </lineage>
</organism>
<feature type="chain" id="PRO_5004651421" evidence="2">
    <location>
        <begin position="26"/>
        <end position="595"/>
    </location>
</feature>
<evidence type="ECO:0000313" key="3">
    <source>
        <dbReference type="EMBL" id="CCX31772.1"/>
    </source>
</evidence>
<dbReference type="OMA" id="MHEKETS"/>
<dbReference type="EMBL" id="HF935650">
    <property type="protein sequence ID" value="CCX31772.1"/>
    <property type="molecule type" value="Genomic_DNA"/>
</dbReference>
<evidence type="ECO:0000256" key="1">
    <source>
        <dbReference type="SAM" id="Phobius"/>
    </source>
</evidence>
<gene>
    <name evidence="3" type="ORF">PCON_11416</name>
</gene>
<protein>
    <submittedName>
        <fullName evidence="3">Similar to integral membrane protein [Aspergillus fumigatus Af293] acc. no. XP_748212</fullName>
    </submittedName>
</protein>
<evidence type="ECO:0000313" key="4">
    <source>
        <dbReference type="Proteomes" id="UP000018144"/>
    </source>
</evidence>
<reference evidence="3 4" key="1">
    <citation type="journal article" date="2013" name="PLoS Genet.">
        <title>The genome and development-dependent transcriptomes of Pyronema confluens: a window into fungal evolution.</title>
        <authorList>
            <person name="Traeger S."/>
            <person name="Altegoer F."/>
            <person name="Freitag M."/>
            <person name="Gabaldon T."/>
            <person name="Kempken F."/>
            <person name="Kumar A."/>
            <person name="Marcet-Houben M."/>
            <person name="Poggeler S."/>
            <person name="Stajich J.E."/>
            <person name="Nowrousian M."/>
        </authorList>
    </citation>
    <scope>NUCLEOTIDE SEQUENCE [LARGE SCALE GENOMIC DNA]</scope>
    <source>
        <strain evidence="4">CBS 100304</strain>
        <tissue evidence="3">Vegetative mycelium</tissue>
    </source>
</reference>
<dbReference type="OrthoDB" id="2958197at2759"/>
<feature type="signal peptide" evidence="2">
    <location>
        <begin position="1"/>
        <end position="25"/>
    </location>
</feature>
<feature type="transmembrane region" description="Helical" evidence="1">
    <location>
        <begin position="387"/>
        <end position="409"/>
    </location>
</feature>
<keyword evidence="2" id="KW-0732">Signal</keyword>
<keyword evidence="1" id="KW-0812">Transmembrane</keyword>
<dbReference type="eggNOG" id="ENOG502REP1">
    <property type="taxonomic scope" value="Eukaryota"/>
</dbReference>
<proteinExistence type="predicted"/>
<dbReference type="Proteomes" id="UP000018144">
    <property type="component" value="Unassembled WGS sequence"/>
</dbReference>
<keyword evidence="1" id="KW-0472">Membrane</keyword>
<dbReference type="AlphaFoldDB" id="U4LJN7"/>
<sequence length="595" mass="64348">MHSMSFLRRPVSSLLLFSITKTAKAQGIAVSSTAAWSSQIVAFWGAVFIGVRSSEQGAVTNAISSLATRVTISYDSIHLYKSLRRGDWTIFSGWDNGLTRMDVIVISWKTPEDLKNLVLQVSTQIAGLTRTWEILVVGRKLTEDSQMSPNACWIQSPRCADFCTARVMETRASFFPLSLEQIDAACTLLQGNLIPIDQIIYNLVVTREFRATRCAYINEVPAEVQQGMTPARFFTGFQHKESNIPFVALSGRTGQFGVSRSIVMACATLMYAMLHLTVAVAVGLMAAATGRGLAVWLMVVRATLNNLGVGGIGGHEAMSVLWGWNNVALYYETMDGGYYSAGDAVGSGIAPMVFLCSSLIPVAEICLIGAGWGYGAWNATKLKPVGVVGHGTLVLSVVVALALSARAAVGVRRRVSGRLIGLRQMQLYTRYTIGQRRTAIPAEPILSDKEVPPELKLLVAVLNNSIDDGAAVIAAMSILRSPSICTAISEHVTQKILKFEYKSDAIVGAAGKPLKTSDKYHWIQSLVCIFLTAACAVTAALYAYLDIPTWIKPVVEILLVMSVAWFSILDRTGALSHDPDTYLCFVVASLVSSAL</sequence>
<keyword evidence="4" id="KW-1185">Reference proteome</keyword>
<feature type="transmembrane region" description="Helical" evidence="1">
    <location>
        <begin position="352"/>
        <end position="375"/>
    </location>
</feature>
<feature type="transmembrane region" description="Helical" evidence="1">
    <location>
        <begin position="269"/>
        <end position="288"/>
    </location>
</feature>